<dbReference type="InterPro" id="IPR004045">
    <property type="entry name" value="Glutathione_S-Trfase_N"/>
</dbReference>
<dbReference type="SUPFAM" id="SSF47616">
    <property type="entry name" value="GST C-terminal domain-like"/>
    <property type="match status" value="1"/>
</dbReference>
<dbReference type="Gene3D" id="3.40.30.10">
    <property type="entry name" value="Glutaredoxin"/>
    <property type="match status" value="1"/>
</dbReference>
<dbReference type="CDD" id="cd00570">
    <property type="entry name" value="GST_N_family"/>
    <property type="match status" value="1"/>
</dbReference>
<comment type="caution">
    <text evidence="2">The sequence shown here is derived from an EMBL/GenBank/DDBJ whole genome shotgun (WGS) entry which is preliminary data.</text>
</comment>
<sequence length="217" mass="23629">MQLIGMLDSPYVRRVAISLQLLQLPFEHRSVSVFRGFEQFRQINPVVKAPTLLCDDGTPLMDSTLMLEYAEALAAPRSLMPAALPERQQALHLIGLALAATEKSVQIVYEHGIRPAEKVHAPWLERVTGQMHSAFGLLEAALAPQSPQAPLLSLASGELQQAGITLAVAVHFAQQMQPEQINAVRYPRLSAWSAQAEQLPAFRAAAHGEGVYPVQGA</sequence>
<dbReference type="EMBL" id="BAAAEW010000042">
    <property type="protein sequence ID" value="GAA0765957.1"/>
    <property type="molecule type" value="Genomic_DNA"/>
</dbReference>
<dbReference type="RefSeq" id="WP_231010915.1">
    <property type="nucleotide sequence ID" value="NZ_BAAAEW010000042.1"/>
</dbReference>
<dbReference type="CDD" id="cd03205">
    <property type="entry name" value="GST_C_6"/>
    <property type="match status" value="1"/>
</dbReference>
<keyword evidence="3" id="KW-1185">Reference proteome</keyword>
<reference evidence="2 3" key="1">
    <citation type="journal article" date="2019" name="Int. J. Syst. Evol. Microbiol.">
        <title>The Global Catalogue of Microorganisms (GCM) 10K type strain sequencing project: providing services to taxonomists for standard genome sequencing and annotation.</title>
        <authorList>
            <consortium name="The Broad Institute Genomics Platform"/>
            <consortium name="The Broad Institute Genome Sequencing Center for Infectious Disease"/>
            <person name="Wu L."/>
            <person name="Ma J."/>
        </authorList>
    </citation>
    <scope>NUCLEOTIDE SEQUENCE [LARGE SCALE GENOMIC DNA]</scope>
    <source>
        <strain evidence="2 3">JCM 15503</strain>
    </source>
</reference>
<feature type="domain" description="GST N-terminal" evidence="1">
    <location>
        <begin position="1"/>
        <end position="78"/>
    </location>
</feature>
<proteinExistence type="predicted"/>
<evidence type="ECO:0000313" key="3">
    <source>
        <dbReference type="Proteomes" id="UP001500279"/>
    </source>
</evidence>
<dbReference type="InterPro" id="IPR036282">
    <property type="entry name" value="Glutathione-S-Trfase_C_sf"/>
</dbReference>
<dbReference type="Pfam" id="PF13410">
    <property type="entry name" value="GST_C_2"/>
    <property type="match status" value="1"/>
</dbReference>
<dbReference type="PROSITE" id="PS50404">
    <property type="entry name" value="GST_NTER"/>
    <property type="match status" value="1"/>
</dbReference>
<dbReference type="PANTHER" id="PTHR44051:SF2">
    <property type="entry name" value="HYPOTHETICAL GLUTATHIONE S-TRANSFERASE LIKE PROTEIN"/>
    <property type="match status" value="1"/>
</dbReference>
<dbReference type="PANTHER" id="PTHR44051">
    <property type="entry name" value="GLUTATHIONE S-TRANSFERASE-RELATED"/>
    <property type="match status" value="1"/>
</dbReference>
<dbReference type="SUPFAM" id="SSF52833">
    <property type="entry name" value="Thioredoxin-like"/>
    <property type="match status" value="1"/>
</dbReference>
<gene>
    <name evidence="2" type="ORF">GCM10009107_53590</name>
</gene>
<evidence type="ECO:0000259" key="1">
    <source>
        <dbReference type="PROSITE" id="PS50404"/>
    </source>
</evidence>
<name>A0ABN1KGA2_9BURK</name>
<organism evidence="2 3">
    <name type="scientific">Ideonella azotifigens</name>
    <dbReference type="NCBI Taxonomy" id="513160"/>
    <lineage>
        <taxon>Bacteria</taxon>
        <taxon>Pseudomonadati</taxon>
        <taxon>Pseudomonadota</taxon>
        <taxon>Betaproteobacteria</taxon>
        <taxon>Burkholderiales</taxon>
        <taxon>Sphaerotilaceae</taxon>
        <taxon>Ideonella</taxon>
    </lineage>
</organism>
<dbReference type="Proteomes" id="UP001500279">
    <property type="component" value="Unassembled WGS sequence"/>
</dbReference>
<accession>A0ABN1KGA2</accession>
<dbReference type="Pfam" id="PF13417">
    <property type="entry name" value="GST_N_3"/>
    <property type="match status" value="1"/>
</dbReference>
<protein>
    <submittedName>
        <fullName evidence="2">Glutathione S-transferase</fullName>
    </submittedName>
</protein>
<dbReference type="Gene3D" id="1.20.1050.10">
    <property type="match status" value="1"/>
</dbReference>
<dbReference type="InterPro" id="IPR036249">
    <property type="entry name" value="Thioredoxin-like_sf"/>
</dbReference>
<evidence type="ECO:0000313" key="2">
    <source>
        <dbReference type="EMBL" id="GAA0765957.1"/>
    </source>
</evidence>